<name>A0A378I7C1_9GAMM</name>
<evidence type="ECO:0000313" key="1">
    <source>
        <dbReference type="EMBL" id="STX30732.1"/>
    </source>
</evidence>
<gene>
    <name evidence="1" type="ORF">NCTC12437_00493</name>
</gene>
<organism evidence="1 2">
    <name type="scientific">Legionella birminghamensis</name>
    <dbReference type="NCBI Taxonomy" id="28083"/>
    <lineage>
        <taxon>Bacteria</taxon>
        <taxon>Pseudomonadati</taxon>
        <taxon>Pseudomonadota</taxon>
        <taxon>Gammaproteobacteria</taxon>
        <taxon>Legionellales</taxon>
        <taxon>Legionellaceae</taxon>
        <taxon>Legionella</taxon>
    </lineage>
</organism>
<evidence type="ECO:0000313" key="2">
    <source>
        <dbReference type="Proteomes" id="UP000255066"/>
    </source>
</evidence>
<accession>A0A378I7C1</accession>
<reference evidence="1 2" key="1">
    <citation type="submission" date="2018-06" db="EMBL/GenBank/DDBJ databases">
        <authorList>
            <consortium name="Pathogen Informatics"/>
            <person name="Doyle S."/>
        </authorList>
    </citation>
    <scope>NUCLEOTIDE SEQUENCE [LARGE SCALE GENOMIC DNA]</scope>
    <source>
        <strain evidence="1 2">NCTC12437</strain>
    </source>
</reference>
<sequence>MHATHSFIHISPQTSSPAVTVVIGAIKNEVLLLLSLLH</sequence>
<dbReference type="Proteomes" id="UP000255066">
    <property type="component" value="Unassembled WGS sequence"/>
</dbReference>
<dbReference type="EMBL" id="UGNW01000001">
    <property type="protein sequence ID" value="STX30732.1"/>
    <property type="molecule type" value="Genomic_DNA"/>
</dbReference>
<proteinExistence type="predicted"/>
<protein>
    <submittedName>
        <fullName evidence="1">Uncharacterized protein</fullName>
    </submittedName>
</protein>
<dbReference type="AlphaFoldDB" id="A0A378I7C1"/>